<keyword evidence="1" id="KW-0479">Metal-binding</keyword>
<dbReference type="InterPro" id="IPR018957">
    <property type="entry name" value="Znf_C3HC4_RING-type"/>
</dbReference>
<dbReference type="InterPro" id="IPR013083">
    <property type="entry name" value="Znf_RING/FYVE/PHD"/>
</dbReference>
<dbReference type="PANTHER" id="PTHR25462">
    <property type="entry name" value="BONUS, ISOFORM C-RELATED"/>
    <property type="match status" value="1"/>
</dbReference>
<evidence type="ECO:0000313" key="8">
    <source>
        <dbReference type="Proteomes" id="UP000005408"/>
    </source>
</evidence>
<dbReference type="Pfam" id="PF00097">
    <property type="entry name" value="zf-C3HC4"/>
    <property type="match status" value="1"/>
</dbReference>
<dbReference type="InterPro" id="IPR000315">
    <property type="entry name" value="Znf_B-box"/>
</dbReference>
<feature type="domain" description="B box-type" evidence="6">
    <location>
        <begin position="101"/>
        <end position="151"/>
    </location>
</feature>
<dbReference type="InterPro" id="IPR017907">
    <property type="entry name" value="Znf_RING_CS"/>
</dbReference>
<dbReference type="CDD" id="cd19757">
    <property type="entry name" value="Bbox1"/>
    <property type="match status" value="1"/>
</dbReference>
<reference evidence="7" key="1">
    <citation type="submission" date="2022-08" db="UniProtKB">
        <authorList>
            <consortium name="EnsemblMetazoa"/>
        </authorList>
    </citation>
    <scope>IDENTIFICATION</scope>
    <source>
        <strain evidence="7">05x7-T-G4-1.051#20</strain>
    </source>
</reference>
<dbReference type="AlphaFoldDB" id="A0A8W8I4L4"/>
<dbReference type="InterPro" id="IPR011042">
    <property type="entry name" value="6-blade_b-propeller_TolB-like"/>
</dbReference>
<dbReference type="GO" id="GO:0005654">
    <property type="term" value="C:nucleoplasm"/>
    <property type="evidence" value="ECO:0007669"/>
    <property type="project" value="TreeGrafter"/>
</dbReference>
<keyword evidence="8" id="KW-1185">Reference proteome</keyword>
<organism evidence="7 8">
    <name type="scientific">Magallana gigas</name>
    <name type="common">Pacific oyster</name>
    <name type="synonym">Crassostrea gigas</name>
    <dbReference type="NCBI Taxonomy" id="29159"/>
    <lineage>
        <taxon>Eukaryota</taxon>
        <taxon>Metazoa</taxon>
        <taxon>Spiralia</taxon>
        <taxon>Lophotrochozoa</taxon>
        <taxon>Mollusca</taxon>
        <taxon>Bivalvia</taxon>
        <taxon>Autobranchia</taxon>
        <taxon>Pteriomorphia</taxon>
        <taxon>Ostreida</taxon>
        <taxon>Ostreoidea</taxon>
        <taxon>Ostreidae</taxon>
        <taxon>Magallana</taxon>
    </lineage>
</organism>
<dbReference type="PROSITE" id="PS50119">
    <property type="entry name" value="ZF_BBOX"/>
    <property type="match status" value="1"/>
</dbReference>
<dbReference type="GO" id="GO:0008270">
    <property type="term" value="F:zinc ion binding"/>
    <property type="evidence" value="ECO:0007669"/>
    <property type="project" value="UniProtKB-KW"/>
</dbReference>
<evidence type="ECO:0000259" key="6">
    <source>
        <dbReference type="PROSITE" id="PS50119"/>
    </source>
</evidence>
<evidence type="ECO:0000259" key="5">
    <source>
        <dbReference type="PROSITE" id="PS50089"/>
    </source>
</evidence>
<sequence>MAGTVVTDSDYHPLKGTVHVCPICFESYKTPRFLPCLHTFCHACLSSYIMSSCQQKKRPVGFGCPLCRSFVPAPVYNKSPEKWAENFPIDKPLEALCAKGNEMNYCDPCKRMNEKVMTTDWCKECMESLCCACAKAHGRSRTSQNHKLLTLMSEMGAEGGGHSHVEICRTHTKKKIKYFCQDHLIPCCTQCVCTEHRGCKQVDSILHEAQTLFKAKKIDSLLVEIEKYGKAVTKLKSEREDNVAELDNSSDTMLQSADELRNKIISHLDAMLEKHKNEISKTIKVCREKQSVAIECFSDRQLLAECYAGTLKKVKEGGASVVLVVEYHRIKQELSKILNEKVYSSTLKLSQKMDENLQEILKVAEFGKLNLDECSKGFDYNLALCTMNLIFELDLSDGNVTGGCFLSNEEILLINFETDCLEHFTADGKLSHTLLTNFFPDDACLKNSTMNTLYVTCSDISNEHCGVYMVKLPETNEEAMEILKLPLKKSCYGVTYMSEFLYVACDDVIIKMNCYGDIVWEFQTEYETYSVAVNKKNHIVSSSCSSHSVLAIDEFGQKLFKYKHPELKYPYGLDMDLEGYIFVAGRDSNNIHILSPTGELIKIIPALKPKCIKFRKDSREHIEIESSTFIFRSAFARLALLVGTEDDDIELLDVKREDMDNRPLLEYIKHHVRKICSEDSPLNTSVTGKSEDEKSNLGLGMPQGNDALLELGVKTGINILFSLLRQNWVLAKQTGQFSFCNDIIQTALSVVENFPPLSLSNETKLTPFGVDSLKQINVFLQQAASPHSEADLTGQRLAAELMIALAAQRGSLRYVLGWIEMSMKISVTEN</sequence>
<evidence type="ECO:0000313" key="7">
    <source>
        <dbReference type="EnsemblMetazoa" id="G12505.3:cds"/>
    </source>
</evidence>
<proteinExistence type="predicted"/>
<dbReference type="Gene3D" id="3.30.160.60">
    <property type="entry name" value="Classic Zinc Finger"/>
    <property type="match status" value="1"/>
</dbReference>
<evidence type="ECO:0000256" key="4">
    <source>
        <dbReference type="PROSITE-ProRule" id="PRU00024"/>
    </source>
</evidence>
<keyword evidence="2 4" id="KW-0863">Zinc-finger</keyword>
<dbReference type="SUPFAM" id="SSF57845">
    <property type="entry name" value="B-box zinc-binding domain"/>
    <property type="match status" value="1"/>
</dbReference>
<evidence type="ECO:0000256" key="1">
    <source>
        <dbReference type="ARBA" id="ARBA00022723"/>
    </source>
</evidence>
<dbReference type="SUPFAM" id="SSF57850">
    <property type="entry name" value="RING/U-box"/>
    <property type="match status" value="1"/>
</dbReference>
<dbReference type="GO" id="GO:0061630">
    <property type="term" value="F:ubiquitin protein ligase activity"/>
    <property type="evidence" value="ECO:0007669"/>
    <property type="project" value="TreeGrafter"/>
</dbReference>
<dbReference type="Proteomes" id="UP000005408">
    <property type="component" value="Unassembled WGS sequence"/>
</dbReference>
<dbReference type="SMART" id="SM00184">
    <property type="entry name" value="RING"/>
    <property type="match status" value="1"/>
</dbReference>
<dbReference type="InterPro" id="IPR001841">
    <property type="entry name" value="Znf_RING"/>
</dbReference>
<dbReference type="Gene3D" id="3.30.40.10">
    <property type="entry name" value="Zinc/RING finger domain, C3HC4 (zinc finger)"/>
    <property type="match status" value="1"/>
</dbReference>
<dbReference type="SMR" id="A0A8W8I4L4"/>
<dbReference type="PROSITE" id="PS50089">
    <property type="entry name" value="ZF_RING_2"/>
    <property type="match status" value="1"/>
</dbReference>
<feature type="domain" description="RING-type" evidence="5">
    <location>
        <begin position="21"/>
        <end position="68"/>
    </location>
</feature>
<protein>
    <submittedName>
        <fullName evidence="7">Uncharacterized protein</fullName>
    </submittedName>
</protein>
<evidence type="ECO:0000256" key="3">
    <source>
        <dbReference type="ARBA" id="ARBA00022833"/>
    </source>
</evidence>
<dbReference type="PROSITE" id="PS00518">
    <property type="entry name" value="ZF_RING_1"/>
    <property type="match status" value="1"/>
</dbReference>
<evidence type="ECO:0000256" key="2">
    <source>
        <dbReference type="ARBA" id="ARBA00022771"/>
    </source>
</evidence>
<name>A0A8W8I4L4_MAGGI</name>
<dbReference type="InterPro" id="IPR047153">
    <property type="entry name" value="TRIM45/56/19-like"/>
</dbReference>
<accession>A0A8W8I4L4</accession>
<keyword evidence="3" id="KW-0862">Zinc</keyword>
<dbReference type="SUPFAM" id="SSF101898">
    <property type="entry name" value="NHL repeat"/>
    <property type="match status" value="1"/>
</dbReference>
<dbReference type="Gene3D" id="2.120.10.30">
    <property type="entry name" value="TolB, C-terminal domain"/>
    <property type="match status" value="1"/>
</dbReference>
<dbReference type="EnsemblMetazoa" id="G12505.3">
    <property type="protein sequence ID" value="G12505.3:cds"/>
    <property type="gene ID" value="G12505"/>
</dbReference>
<dbReference type="PANTHER" id="PTHR25462:SF305">
    <property type="entry name" value="RING-TYPE DOMAIN-CONTAINING PROTEIN"/>
    <property type="match status" value="1"/>
</dbReference>